<keyword evidence="1" id="KW-0863">Zinc-finger</keyword>
<evidence type="ECO:0000313" key="3">
    <source>
        <dbReference type="EMBL" id="WAR27498.1"/>
    </source>
</evidence>
<dbReference type="PANTHER" id="PTHR47526:SF3">
    <property type="entry name" value="PHD-TYPE DOMAIN-CONTAINING PROTEIN"/>
    <property type="match status" value="1"/>
</dbReference>
<dbReference type="PANTHER" id="PTHR47526">
    <property type="entry name" value="ATP-DEPENDENT DNA HELICASE"/>
    <property type="match status" value="1"/>
</dbReference>
<evidence type="ECO:0000256" key="1">
    <source>
        <dbReference type="PROSITE-ProRule" id="PRU00325"/>
    </source>
</evidence>
<reference evidence="3" key="1">
    <citation type="submission" date="2022-11" db="EMBL/GenBank/DDBJ databases">
        <title>Centuries of genome instability and evolution in soft-shell clam transmissible cancer (bioRxiv).</title>
        <authorList>
            <person name="Hart S.F.M."/>
            <person name="Yonemitsu M.A."/>
            <person name="Giersch R.M."/>
            <person name="Beal B.F."/>
            <person name="Arriagada G."/>
            <person name="Davis B.W."/>
            <person name="Ostrander E.A."/>
            <person name="Goff S.P."/>
            <person name="Metzger M.J."/>
        </authorList>
    </citation>
    <scope>NUCLEOTIDE SEQUENCE</scope>
    <source>
        <strain evidence="3">MELC-2E11</strain>
        <tissue evidence="3">Siphon/mantle</tissue>
    </source>
</reference>
<dbReference type="Pfam" id="PF09588">
    <property type="entry name" value="YqaJ"/>
    <property type="match status" value="1"/>
</dbReference>
<keyword evidence="1" id="KW-0479">Metal-binding</keyword>
<dbReference type="InterPro" id="IPR011335">
    <property type="entry name" value="Restrct_endonuc-II-like"/>
</dbReference>
<keyword evidence="1" id="KW-0862">Zinc</keyword>
<dbReference type="InterPro" id="IPR019080">
    <property type="entry name" value="YqaJ_viral_recombinase"/>
</dbReference>
<dbReference type="InterPro" id="IPR011604">
    <property type="entry name" value="PDDEXK-like_dom_sf"/>
</dbReference>
<protein>
    <recommendedName>
        <fullName evidence="2">SWIM-type domain-containing protein</fullName>
    </recommendedName>
</protein>
<dbReference type="PROSITE" id="PS50966">
    <property type="entry name" value="ZF_SWIM"/>
    <property type="match status" value="1"/>
</dbReference>
<organism evidence="3 4">
    <name type="scientific">Mya arenaria</name>
    <name type="common">Soft-shell clam</name>
    <dbReference type="NCBI Taxonomy" id="6604"/>
    <lineage>
        <taxon>Eukaryota</taxon>
        <taxon>Metazoa</taxon>
        <taxon>Spiralia</taxon>
        <taxon>Lophotrochozoa</taxon>
        <taxon>Mollusca</taxon>
        <taxon>Bivalvia</taxon>
        <taxon>Autobranchia</taxon>
        <taxon>Heteroconchia</taxon>
        <taxon>Euheterodonta</taxon>
        <taxon>Imparidentia</taxon>
        <taxon>Neoheterodontei</taxon>
        <taxon>Myida</taxon>
        <taxon>Myoidea</taxon>
        <taxon>Myidae</taxon>
        <taxon>Mya</taxon>
    </lineage>
</organism>
<gene>
    <name evidence="3" type="ORF">MAR_013202</name>
</gene>
<dbReference type="SUPFAM" id="SSF52980">
    <property type="entry name" value="Restriction endonuclease-like"/>
    <property type="match status" value="1"/>
</dbReference>
<feature type="non-terminal residue" evidence="3">
    <location>
        <position position="1"/>
    </location>
</feature>
<accession>A0ABY7FZ58</accession>
<name>A0ABY7FZ58_MYAAR</name>
<keyword evidence="4" id="KW-1185">Reference proteome</keyword>
<evidence type="ECO:0000313" key="4">
    <source>
        <dbReference type="Proteomes" id="UP001164746"/>
    </source>
</evidence>
<proteinExistence type="predicted"/>
<dbReference type="InterPro" id="IPR007527">
    <property type="entry name" value="Znf_SWIM"/>
</dbReference>
<dbReference type="CDD" id="cd22343">
    <property type="entry name" value="PDDEXK_lambda_exonuclease-like"/>
    <property type="match status" value="1"/>
</dbReference>
<sequence>MTSEKQLRLPPDDLKWEKNKSNAWPKLMYEDLVDYLIHAKAYDGKAMKSFRSLYGYNYVQNGWMGDMWSIEYEGMTYIKAKISPSQPGVGRKDYNSWIAVSSENTVETGHCTCPAGNARSCSHLSAIIYAITLAWANGVGGETCTDKQRTWGKGAAQVLSHDTISDMVFDRPSPFQLQPCTEKTANKTNTDTDCPPRTEQFLDHSDLQDFVSNSTVANIWECKGTMLYKMLHAPEVKRDMDEEIPHQEHCENASYPIQVPLSCAKCQTFYDKYFGKIEMLAKSTENQNTCVWTDSRKLRLTSSKVNDLPKTKRANPNKFVTNQIYPRFKGCFATRHGQNYEPVARAWYESVSGHKVRKSGIVVCLTEPYIAASPDGIIDERTIVEIKCPTRQLEDLISSGKYDVLLEDGQPKLSPKGKNGYYCQVQVAMFCTESTLCKFVVWTAEKQCVVDVQYSKDFIKGILPRIRDFYFKHLLVRLTDEFQASRLKISPEYKSLCPLLTTDLVGGSKPFLLMDFNHWRRFSPDA</sequence>
<dbReference type="EMBL" id="CP111026">
    <property type="protein sequence ID" value="WAR27498.1"/>
    <property type="molecule type" value="Genomic_DNA"/>
</dbReference>
<dbReference type="Gene3D" id="3.90.320.10">
    <property type="match status" value="1"/>
</dbReference>
<feature type="domain" description="SWIM-type" evidence="2">
    <location>
        <begin position="96"/>
        <end position="132"/>
    </location>
</feature>
<dbReference type="Proteomes" id="UP001164746">
    <property type="component" value="Chromosome 15"/>
</dbReference>
<evidence type="ECO:0000259" key="2">
    <source>
        <dbReference type="PROSITE" id="PS50966"/>
    </source>
</evidence>